<accession>E0SR35</accession>
<evidence type="ECO:0000313" key="3">
    <source>
        <dbReference type="Proteomes" id="UP000001304"/>
    </source>
</evidence>
<feature type="transmembrane region" description="Helical" evidence="1">
    <location>
        <begin position="12"/>
        <end position="33"/>
    </location>
</feature>
<name>E0SR35_IGNAA</name>
<dbReference type="EMBL" id="CP002098">
    <property type="protein sequence ID" value="ADM27184.1"/>
    <property type="molecule type" value="Genomic_DNA"/>
</dbReference>
<keyword evidence="1" id="KW-0472">Membrane</keyword>
<sequence>MISMQIGGDVFTWLLIIVLVIMIIYMVVSGIGYMRKKDRATIEDTPLKVITTITCINKDYTIEREFREGDFIGKIEGQCPKCGSSMVIDKIYTIPITIRKRE</sequence>
<dbReference type="Proteomes" id="UP000001304">
    <property type="component" value="Chromosome"/>
</dbReference>
<organism evidence="2 3">
    <name type="scientific">Ignisphaera aggregans (strain DSM 17230 / JCM 13409 / AQ1.S1)</name>
    <dbReference type="NCBI Taxonomy" id="583356"/>
    <lineage>
        <taxon>Archaea</taxon>
        <taxon>Thermoproteota</taxon>
        <taxon>Thermoprotei</taxon>
        <taxon>Desulfurococcales</taxon>
        <taxon>Desulfurococcaceae</taxon>
        <taxon>Ignisphaera</taxon>
    </lineage>
</organism>
<dbReference type="KEGG" id="iag:Igag_0338"/>
<dbReference type="AlphaFoldDB" id="E0SR35"/>
<proteinExistence type="predicted"/>
<dbReference type="HOGENOM" id="CLU_179009_0_0_2"/>
<dbReference type="BioCyc" id="IAGG583356:GHAH-347-MONOMER"/>
<keyword evidence="1" id="KW-0812">Transmembrane</keyword>
<reference evidence="2 3" key="1">
    <citation type="journal article" date="2010" name="Stand. Genomic Sci.">
        <title>Complete genome sequence of Ignisphaera aggregans type strain (AQ1.S1).</title>
        <authorList>
            <person name="Goker M."/>
            <person name="Held B."/>
            <person name="Lapidus A."/>
            <person name="Nolan M."/>
            <person name="Spring S."/>
            <person name="Yasawong M."/>
            <person name="Lucas S."/>
            <person name="Glavina Del Rio T."/>
            <person name="Tice H."/>
            <person name="Cheng J.F."/>
            <person name="Goodwin L."/>
            <person name="Tapia R."/>
            <person name="Pitluck S."/>
            <person name="Liolios K."/>
            <person name="Ivanova N."/>
            <person name="Mavromatis K."/>
            <person name="Mikhailova N."/>
            <person name="Pati A."/>
            <person name="Chen A."/>
            <person name="Palaniappan K."/>
            <person name="Brambilla E."/>
            <person name="Land M."/>
            <person name="Hauser L."/>
            <person name="Chang Y.J."/>
            <person name="Jeffries C.D."/>
            <person name="Brettin T."/>
            <person name="Detter J.C."/>
            <person name="Han C."/>
            <person name="Rohde M."/>
            <person name="Sikorski J."/>
            <person name="Woyke T."/>
            <person name="Bristow J."/>
            <person name="Eisen J.A."/>
            <person name="Markowitz V."/>
            <person name="Hugenholtz P."/>
            <person name="Kyrpides N.C."/>
            <person name="Klenk H.P."/>
        </authorList>
    </citation>
    <scope>NUCLEOTIDE SEQUENCE [LARGE SCALE GENOMIC DNA]</scope>
    <source>
        <strain evidence="3">DSM 17230 / JCM 13409 / AQ1.S1</strain>
    </source>
</reference>
<gene>
    <name evidence="2" type="ordered locus">Igag_0338</name>
</gene>
<protein>
    <submittedName>
        <fullName evidence="2">Uncharacterized protein</fullName>
    </submittedName>
</protein>
<evidence type="ECO:0000256" key="1">
    <source>
        <dbReference type="SAM" id="Phobius"/>
    </source>
</evidence>
<evidence type="ECO:0000313" key="2">
    <source>
        <dbReference type="EMBL" id="ADM27184.1"/>
    </source>
</evidence>
<dbReference type="STRING" id="583356.Igag_0338"/>
<keyword evidence="3" id="KW-1185">Reference proteome</keyword>
<keyword evidence="1" id="KW-1133">Transmembrane helix</keyword>